<sequence length="81" mass="9042">MNDDTKLHPSHIIGRIMLVHCIMCESICCGNRSVSTKPGHWTSRQTMYSVTKKFSIARLSSLSNGVQNLEEQTTGLEQSMS</sequence>
<dbReference type="VEuPathDB" id="FungiDB:P174DRAFT_41634"/>
<gene>
    <name evidence="1" type="ORF">P174DRAFT_41634</name>
</gene>
<name>A0A2I1CNK0_ASPN1</name>
<comment type="caution">
    <text evidence="1">The sequence shown here is derived from an EMBL/GenBank/DDBJ whole genome shotgun (WGS) entry which is preliminary data.</text>
</comment>
<dbReference type="OrthoDB" id="10545630at2759"/>
<evidence type="ECO:0000313" key="1">
    <source>
        <dbReference type="EMBL" id="PKX99203.1"/>
    </source>
</evidence>
<dbReference type="GeneID" id="36531814"/>
<dbReference type="RefSeq" id="XP_024687798.1">
    <property type="nucleotide sequence ID" value="XM_024824489.1"/>
</dbReference>
<accession>A0A2I1CNK0</accession>
<dbReference type="AlphaFoldDB" id="A0A2I1CNK0"/>
<protein>
    <submittedName>
        <fullName evidence="1">Uncharacterized protein</fullName>
    </submittedName>
</protein>
<keyword evidence="2" id="KW-1185">Reference proteome</keyword>
<dbReference type="Proteomes" id="UP000234474">
    <property type="component" value="Unassembled WGS sequence"/>
</dbReference>
<dbReference type="EMBL" id="MSZS01000001">
    <property type="protein sequence ID" value="PKX99203.1"/>
    <property type="molecule type" value="Genomic_DNA"/>
</dbReference>
<organism evidence="1 2">
    <name type="scientific">Aspergillus novofumigatus (strain IBT 16806)</name>
    <dbReference type="NCBI Taxonomy" id="1392255"/>
    <lineage>
        <taxon>Eukaryota</taxon>
        <taxon>Fungi</taxon>
        <taxon>Dikarya</taxon>
        <taxon>Ascomycota</taxon>
        <taxon>Pezizomycotina</taxon>
        <taxon>Eurotiomycetes</taxon>
        <taxon>Eurotiomycetidae</taxon>
        <taxon>Eurotiales</taxon>
        <taxon>Aspergillaceae</taxon>
        <taxon>Aspergillus</taxon>
        <taxon>Aspergillus subgen. Fumigati</taxon>
    </lineage>
</organism>
<reference evidence="2" key="1">
    <citation type="journal article" date="2018" name="Proc. Natl. Acad. Sci. U.S.A.">
        <title>Linking secondary metabolites to gene clusters through genome sequencing of six diverse Aspergillus species.</title>
        <authorList>
            <person name="Kaerboelling I."/>
            <person name="Vesth T.C."/>
            <person name="Frisvad J.C."/>
            <person name="Nybo J.L."/>
            <person name="Theobald S."/>
            <person name="Kuo A."/>
            <person name="Bowyer P."/>
            <person name="Matsuda Y."/>
            <person name="Mondo S."/>
            <person name="Lyhne E.K."/>
            <person name="Kogle M.E."/>
            <person name="Clum A."/>
            <person name="Lipzen A."/>
            <person name="Salamov A."/>
            <person name="Ngan C.Y."/>
            <person name="Daum C."/>
            <person name="Chiniquy J."/>
            <person name="Barry K."/>
            <person name="LaButti K."/>
            <person name="Haridas S."/>
            <person name="Simmons B.A."/>
            <person name="Magnuson J.K."/>
            <person name="Mortensen U.H."/>
            <person name="Larsen T.O."/>
            <person name="Grigoriev I.V."/>
            <person name="Baker S.E."/>
            <person name="Andersen M.R."/>
        </authorList>
    </citation>
    <scope>NUCLEOTIDE SEQUENCE [LARGE SCALE GENOMIC DNA]</scope>
    <source>
        <strain evidence="2">IBT 16806</strain>
    </source>
</reference>
<proteinExistence type="predicted"/>
<evidence type="ECO:0000313" key="2">
    <source>
        <dbReference type="Proteomes" id="UP000234474"/>
    </source>
</evidence>